<dbReference type="Proteomes" id="UP000677305">
    <property type="component" value="Chromosome"/>
</dbReference>
<dbReference type="EMBL" id="CP058561">
    <property type="protein sequence ID" value="QUH29407.1"/>
    <property type="molecule type" value="Genomic_DNA"/>
</dbReference>
<dbReference type="PANTHER" id="PTHR43227:SF11">
    <property type="entry name" value="BLL4140 PROTEIN"/>
    <property type="match status" value="1"/>
</dbReference>
<keyword evidence="6 7" id="KW-0472">Membrane</keyword>
<evidence type="ECO:0000313" key="9">
    <source>
        <dbReference type="EMBL" id="QUH29407.1"/>
    </source>
</evidence>
<evidence type="ECO:0000256" key="5">
    <source>
        <dbReference type="ARBA" id="ARBA00022989"/>
    </source>
</evidence>
<dbReference type="SUPFAM" id="SSF161098">
    <property type="entry name" value="MetI-like"/>
    <property type="match status" value="1"/>
</dbReference>
<dbReference type="GO" id="GO:0055085">
    <property type="term" value="P:transmembrane transport"/>
    <property type="evidence" value="ECO:0007669"/>
    <property type="project" value="InterPro"/>
</dbReference>
<dbReference type="InterPro" id="IPR050809">
    <property type="entry name" value="UgpAE/MalFG_permease"/>
</dbReference>
<sequence length="292" mass="33037">MGTSKKSSRQRWFFIFILPSLFLFTISIIIPVIQGFILTLTNWDGIQKSYDFVGFKNYITLFQDELFYNALLNTLKFTLGVAIFQNVFGLLLAVLLNKSSRVNNFFRTIFFMPAVLSVVLAGFIWTYVYSDGIPALYDMLNLKFTSSPLGNPDMAMIALIIIQLWLCTGTTMVIYIAGLQSIPEDIYESAKVDGANHLQSFFKITLPMLGPAITINFVLVVKQAMMVFDLVFVTTSGGPGHCTDVLSTYLWETTFTNNQAGYGSSMSFIFLLILIIMAMLQLKFFRKREVEM</sequence>
<dbReference type="GO" id="GO:0005886">
    <property type="term" value="C:plasma membrane"/>
    <property type="evidence" value="ECO:0007669"/>
    <property type="project" value="UniProtKB-SubCell"/>
</dbReference>
<reference evidence="9 10" key="1">
    <citation type="submission" date="2020-07" db="EMBL/GenBank/DDBJ databases">
        <title>Vallitalea guaymasensis genome.</title>
        <authorList>
            <person name="Postec A."/>
        </authorList>
    </citation>
    <scope>NUCLEOTIDE SEQUENCE [LARGE SCALE GENOMIC DNA]</scope>
    <source>
        <strain evidence="9 10">Ra1766G1</strain>
    </source>
</reference>
<evidence type="ECO:0000256" key="6">
    <source>
        <dbReference type="ARBA" id="ARBA00023136"/>
    </source>
</evidence>
<evidence type="ECO:0000256" key="7">
    <source>
        <dbReference type="RuleBase" id="RU363032"/>
    </source>
</evidence>
<dbReference type="KEGG" id="vgu:HYG85_10945"/>
<name>A0A8J8SC63_9FIRM</name>
<keyword evidence="5 7" id="KW-1133">Transmembrane helix</keyword>
<feature type="transmembrane region" description="Helical" evidence="7">
    <location>
        <begin position="200"/>
        <end position="221"/>
    </location>
</feature>
<keyword evidence="3" id="KW-1003">Cell membrane</keyword>
<evidence type="ECO:0000313" key="10">
    <source>
        <dbReference type="Proteomes" id="UP000677305"/>
    </source>
</evidence>
<evidence type="ECO:0000259" key="8">
    <source>
        <dbReference type="PROSITE" id="PS50928"/>
    </source>
</evidence>
<evidence type="ECO:0000256" key="2">
    <source>
        <dbReference type="ARBA" id="ARBA00022448"/>
    </source>
</evidence>
<organism evidence="9 10">
    <name type="scientific">Vallitalea guaymasensis</name>
    <dbReference type="NCBI Taxonomy" id="1185412"/>
    <lineage>
        <taxon>Bacteria</taxon>
        <taxon>Bacillati</taxon>
        <taxon>Bacillota</taxon>
        <taxon>Clostridia</taxon>
        <taxon>Lachnospirales</taxon>
        <taxon>Vallitaleaceae</taxon>
        <taxon>Vallitalea</taxon>
    </lineage>
</organism>
<evidence type="ECO:0000256" key="3">
    <source>
        <dbReference type="ARBA" id="ARBA00022475"/>
    </source>
</evidence>
<accession>A0A8J8SC63</accession>
<feature type="transmembrane region" description="Helical" evidence="7">
    <location>
        <begin position="260"/>
        <end position="282"/>
    </location>
</feature>
<keyword evidence="4 7" id="KW-0812">Transmembrane</keyword>
<feature type="domain" description="ABC transmembrane type-1" evidence="8">
    <location>
        <begin position="71"/>
        <end position="281"/>
    </location>
</feature>
<evidence type="ECO:0000256" key="1">
    <source>
        <dbReference type="ARBA" id="ARBA00004651"/>
    </source>
</evidence>
<feature type="transmembrane region" description="Helical" evidence="7">
    <location>
        <begin position="108"/>
        <end position="129"/>
    </location>
</feature>
<evidence type="ECO:0000256" key="4">
    <source>
        <dbReference type="ARBA" id="ARBA00022692"/>
    </source>
</evidence>
<protein>
    <submittedName>
        <fullName evidence="9">Sugar ABC transporter permease</fullName>
    </submittedName>
</protein>
<dbReference type="InterPro" id="IPR000515">
    <property type="entry name" value="MetI-like"/>
</dbReference>
<feature type="transmembrane region" description="Helical" evidence="7">
    <location>
        <begin position="154"/>
        <end position="179"/>
    </location>
</feature>
<comment type="similarity">
    <text evidence="7">Belongs to the binding-protein-dependent transport system permease family.</text>
</comment>
<dbReference type="Pfam" id="PF00528">
    <property type="entry name" value="BPD_transp_1"/>
    <property type="match status" value="1"/>
</dbReference>
<dbReference type="RefSeq" id="WP_212693487.1">
    <property type="nucleotide sequence ID" value="NZ_CP058561.1"/>
</dbReference>
<comment type="subcellular location">
    <subcellularLocation>
        <location evidence="1 7">Cell membrane</location>
        <topology evidence="1 7">Multi-pass membrane protein</topology>
    </subcellularLocation>
</comment>
<dbReference type="PROSITE" id="PS50928">
    <property type="entry name" value="ABC_TM1"/>
    <property type="match status" value="1"/>
</dbReference>
<keyword evidence="10" id="KW-1185">Reference proteome</keyword>
<dbReference type="AlphaFoldDB" id="A0A8J8SC63"/>
<feature type="transmembrane region" description="Helical" evidence="7">
    <location>
        <begin position="77"/>
        <end position="96"/>
    </location>
</feature>
<keyword evidence="2 7" id="KW-0813">Transport</keyword>
<dbReference type="InterPro" id="IPR035906">
    <property type="entry name" value="MetI-like_sf"/>
</dbReference>
<gene>
    <name evidence="9" type="ORF">HYG85_10945</name>
</gene>
<proteinExistence type="inferred from homology"/>
<dbReference type="PANTHER" id="PTHR43227">
    <property type="entry name" value="BLL4140 PROTEIN"/>
    <property type="match status" value="1"/>
</dbReference>
<dbReference type="CDD" id="cd06261">
    <property type="entry name" value="TM_PBP2"/>
    <property type="match status" value="1"/>
</dbReference>
<feature type="transmembrane region" description="Helical" evidence="7">
    <location>
        <begin position="12"/>
        <end position="33"/>
    </location>
</feature>
<dbReference type="Gene3D" id="1.10.3720.10">
    <property type="entry name" value="MetI-like"/>
    <property type="match status" value="1"/>
</dbReference>